<evidence type="ECO:0000313" key="1">
    <source>
        <dbReference type="EMBL" id="TKR57772.1"/>
    </source>
</evidence>
<keyword evidence="2" id="KW-1185">Reference proteome</keyword>
<comment type="caution">
    <text evidence="1">The sequence shown here is derived from an EMBL/GenBank/DDBJ whole genome shotgun (WGS) entry which is preliminary data.</text>
</comment>
<name>A0A4U5LPC6_STECR</name>
<dbReference type="Proteomes" id="UP000298663">
    <property type="component" value="Unassembled WGS sequence"/>
</dbReference>
<evidence type="ECO:0000313" key="2">
    <source>
        <dbReference type="Proteomes" id="UP000298663"/>
    </source>
</evidence>
<protein>
    <submittedName>
        <fullName evidence="1">Uncharacterized protein</fullName>
    </submittedName>
</protein>
<reference evidence="1 2" key="2">
    <citation type="journal article" date="2019" name="G3 (Bethesda)">
        <title>Hybrid Assembly of the Genome of the Entomopathogenic Nematode Steinernema carpocapsae Identifies the X-Chromosome.</title>
        <authorList>
            <person name="Serra L."/>
            <person name="Macchietto M."/>
            <person name="Macias-Munoz A."/>
            <person name="McGill C.J."/>
            <person name="Rodriguez I.M."/>
            <person name="Rodriguez B."/>
            <person name="Murad R."/>
            <person name="Mortazavi A."/>
        </authorList>
    </citation>
    <scope>NUCLEOTIDE SEQUENCE [LARGE SCALE GENOMIC DNA]</scope>
    <source>
        <strain evidence="1 2">ALL</strain>
    </source>
</reference>
<organism evidence="1 2">
    <name type="scientific">Steinernema carpocapsae</name>
    <name type="common">Entomopathogenic nematode</name>
    <dbReference type="NCBI Taxonomy" id="34508"/>
    <lineage>
        <taxon>Eukaryota</taxon>
        <taxon>Metazoa</taxon>
        <taxon>Ecdysozoa</taxon>
        <taxon>Nematoda</taxon>
        <taxon>Chromadorea</taxon>
        <taxon>Rhabditida</taxon>
        <taxon>Tylenchina</taxon>
        <taxon>Panagrolaimomorpha</taxon>
        <taxon>Strongyloidoidea</taxon>
        <taxon>Steinernematidae</taxon>
        <taxon>Steinernema</taxon>
    </lineage>
</organism>
<dbReference type="AlphaFoldDB" id="A0A4U5LPC6"/>
<gene>
    <name evidence="1" type="ORF">L596_030427</name>
</gene>
<accession>A0A4U5LPC6</accession>
<dbReference type="EMBL" id="AZBU02000014">
    <property type="protein sequence ID" value="TKR57772.1"/>
    <property type="molecule type" value="Genomic_DNA"/>
</dbReference>
<reference evidence="1 2" key="1">
    <citation type="journal article" date="2015" name="Genome Biol.">
        <title>Comparative genomics of Steinernema reveals deeply conserved gene regulatory networks.</title>
        <authorList>
            <person name="Dillman A.R."/>
            <person name="Macchietto M."/>
            <person name="Porter C.F."/>
            <person name="Rogers A."/>
            <person name="Williams B."/>
            <person name="Antoshechkin I."/>
            <person name="Lee M.M."/>
            <person name="Goodwin Z."/>
            <person name="Lu X."/>
            <person name="Lewis E.E."/>
            <person name="Goodrich-Blair H."/>
            <person name="Stock S.P."/>
            <person name="Adams B.J."/>
            <person name="Sternberg P.W."/>
            <person name="Mortazavi A."/>
        </authorList>
    </citation>
    <scope>NUCLEOTIDE SEQUENCE [LARGE SCALE GENOMIC DNA]</scope>
    <source>
        <strain evidence="1 2">ALL</strain>
    </source>
</reference>
<sequence length="98" mass="11416">MRANILYAISATSNCDMQCARFLFWLLRPLRLPLQSYSIHYRRKRIIGVIPACRKQFSFFVYLDFSLDRCGVSLLTKYHQLFTATHCTPHAMNAIALV</sequence>
<proteinExistence type="predicted"/>